<keyword evidence="6" id="KW-0732">Signal</keyword>
<comment type="similarity">
    <text evidence="2">Belongs to the GMC oxidoreductase family.</text>
</comment>
<proteinExistence type="inferred from homology"/>
<dbReference type="Gene3D" id="3.30.410.10">
    <property type="entry name" value="Cholesterol Oxidase, domain 2"/>
    <property type="match status" value="1"/>
</dbReference>
<evidence type="ECO:0000259" key="7">
    <source>
        <dbReference type="PROSITE" id="PS00623"/>
    </source>
</evidence>
<dbReference type="PANTHER" id="PTHR47470:SF1">
    <property type="entry name" value="FAD-DEPENDENT OXIDOREDUCTASE 2 FAD BINDING DOMAIN-CONTAINING PROTEIN"/>
    <property type="match status" value="1"/>
</dbReference>
<dbReference type="OrthoDB" id="517968at2"/>
<dbReference type="PROSITE" id="PS00623">
    <property type="entry name" value="GMC_OXRED_1"/>
    <property type="match status" value="1"/>
</dbReference>
<feature type="domain" description="Glucose-methanol-choline oxidoreductase N-terminal" evidence="7">
    <location>
        <begin position="137"/>
        <end position="160"/>
    </location>
</feature>
<dbReference type="AlphaFoldDB" id="A0A7K1LF78"/>
<evidence type="ECO:0000313" key="8">
    <source>
        <dbReference type="EMBL" id="MUN53778.1"/>
    </source>
</evidence>
<feature type="chain" id="PRO_5029643885" evidence="6">
    <location>
        <begin position="26"/>
        <end position="533"/>
    </location>
</feature>
<dbReference type="InterPro" id="IPR006311">
    <property type="entry name" value="TAT_signal"/>
</dbReference>
<sequence length="533" mass="58224">MSFNITRRTLLKASAIAAAAAPADAVSGQPAVATGGSNRIAIIGSGYGGAVAARKLAQAGKQVDLIEMGTDWEKMSPIKGRIFTTMTSPSARSMWFKTRTDMPFSYLGGMDLVNRRIDRGAGALDIEYFANMKVYVGRGIGGGSLVNGGMAVTPRRSFFEKVLPQVDAEEMYNVYFPRANSGLRVNDPAMDVVMNSPWYQFARVSADQAKRAGIGHVMVPNVYDFDYMRKEVYGQVPRSALDKQVIFGNDYGKNSLPKTILKEALATGRVNVIPMTEVRSIERAPEGAFRLQTKTIDFNGNLIENRTREYDRVVLAAGSIGTTRLLLSAQGEGTINGLPDAIGRGWGPNGNTMLARRLRTRSGWRQSTIPVMGLSNWDDSTDSVFAEIAPFPAGIDLRTGVYLALTNNPHTGTFTWNRGSQKMFLDWGPSHAEPSVRAAQKFFDRINRANPGTGYRSDLFEKHKTFSDYFTYHPLGGAVLGEATDLQGEVKGVPGLFVMDGSLIPAKIGVNPFVTITALAERNMDRLVDAQRF</sequence>
<dbReference type="SUPFAM" id="SSF54373">
    <property type="entry name" value="FAD-linked reductases, C-terminal domain"/>
    <property type="match status" value="1"/>
</dbReference>
<reference evidence="8 9" key="1">
    <citation type="submission" date="2019-12" db="EMBL/GenBank/DDBJ databases">
        <authorList>
            <person name="Li J."/>
            <person name="Shi Y."/>
            <person name="Xu G."/>
            <person name="Xiao D."/>
            <person name="Ran X."/>
        </authorList>
    </citation>
    <scope>NUCLEOTIDE SEQUENCE [LARGE SCALE GENOMIC DNA]</scope>
    <source>
        <strain evidence="8 9">JCM 15915</strain>
    </source>
</reference>
<evidence type="ECO:0000256" key="4">
    <source>
        <dbReference type="ARBA" id="ARBA00022827"/>
    </source>
</evidence>
<dbReference type="GO" id="GO:0016614">
    <property type="term" value="F:oxidoreductase activity, acting on CH-OH group of donors"/>
    <property type="evidence" value="ECO:0007669"/>
    <property type="project" value="InterPro"/>
</dbReference>
<evidence type="ECO:0000256" key="3">
    <source>
        <dbReference type="ARBA" id="ARBA00022630"/>
    </source>
</evidence>
<name>A0A7K1LF78_9MICC</name>
<evidence type="ECO:0000256" key="2">
    <source>
        <dbReference type="ARBA" id="ARBA00010790"/>
    </source>
</evidence>
<comment type="cofactor">
    <cofactor evidence="1">
        <name>FAD</name>
        <dbReference type="ChEBI" id="CHEBI:57692"/>
    </cofactor>
</comment>
<evidence type="ECO:0000256" key="5">
    <source>
        <dbReference type="ARBA" id="ARBA00023002"/>
    </source>
</evidence>
<keyword evidence="5" id="KW-0560">Oxidoreductase</keyword>
<dbReference type="Proteomes" id="UP000462152">
    <property type="component" value="Unassembled WGS sequence"/>
</dbReference>
<evidence type="ECO:0000256" key="6">
    <source>
        <dbReference type="SAM" id="SignalP"/>
    </source>
</evidence>
<dbReference type="InterPro" id="IPR036188">
    <property type="entry name" value="FAD/NAD-bd_sf"/>
</dbReference>
<dbReference type="Pfam" id="PF22500">
    <property type="entry name" value="GMC_oxred_C_1st"/>
    <property type="match status" value="1"/>
</dbReference>
<keyword evidence="9" id="KW-1185">Reference proteome</keyword>
<evidence type="ECO:0000313" key="9">
    <source>
        <dbReference type="Proteomes" id="UP000462152"/>
    </source>
</evidence>
<organism evidence="8 9">
    <name type="scientific">Rothia koreensis</name>
    <dbReference type="NCBI Taxonomy" id="592378"/>
    <lineage>
        <taxon>Bacteria</taxon>
        <taxon>Bacillati</taxon>
        <taxon>Actinomycetota</taxon>
        <taxon>Actinomycetes</taxon>
        <taxon>Micrococcales</taxon>
        <taxon>Micrococcaceae</taxon>
        <taxon>Rothia</taxon>
    </lineage>
</organism>
<dbReference type="SUPFAM" id="SSF51905">
    <property type="entry name" value="FAD/NAD(P)-binding domain"/>
    <property type="match status" value="1"/>
</dbReference>
<gene>
    <name evidence="8" type="ORF">GMA10_00800</name>
</gene>
<comment type="caution">
    <text evidence="8">The sequence shown here is derived from an EMBL/GenBank/DDBJ whole genome shotgun (WGS) entry which is preliminary data.</text>
</comment>
<dbReference type="PRINTS" id="PR00411">
    <property type="entry name" value="PNDRDTASEI"/>
</dbReference>
<keyword evidence="4" id="KW-0274">FAD</keyword>
<dbReference type="PROSITE" id="PS51318">
    <property type="entry name" value="TAT"/>
    <property type="match status" value="1"/>
</dbReference>
<dbReference type="Pfam" id="PF13450">
    <property type="entry name" value="NAD_binding_8"/>
    <property type="match status" value="1"/>
</dbReference>
<dbReference type="RefSeq" id="WP_129313893.1">
    <property type="nucleotide sequence ID" value="NZ_NOIQ01000001.1"/>
</dbReference>
<dbReference type="GO" id="GO:0050660">
    <property type="term" value="F:flavin adenine dinucleotide binding"/>
    <property type="evidence" value="ECO:0007669"/>
    <property type="project" value="InterPro"/>
</dbReference>
<accession>A0A7K1LF78</accession>
<dbReference type="Gene3D" id="3.50.50.60">
    <property type="entry name" value="FAD/NAD(P)-binding domain"/>
    <property type="match status" value="1"/>
</dbReference>
<dbReference type="EMBL" id="WOGT01000001">
    <property type="protein sequence ID" value="MUN53778.1"/>
    <property type="molecule type" value="Genomic_DNA"/>
</dbReference>
<evidence type="ECO:0000256" key="1">
    <source>
        <dbReference type="ARBA" id="ARBA00001974"/>
    </source>
</evidence>
<dbReference type="InterPro" id="IPR052542">
    <property type="entry name" value="Cholesterol_Oxidase"/>
</dbReference>
<dbReference type="InterPro" id="IPR000172">
    <property type="entry name" value="GMC_OxRdtase_N"/>
</dbReference>
<feature type="signal peptide" evidence="6">
    <location>
        <begin position="1"/>
        <end position="25"/>
    </location>
</feature>
<dbReference type="PANTHER" id="PTHR47470">
    <property type="entry name" value="CHOLESTEROL OXIDASE"/>
    <property type="match status" value="1"/>
</dbReference>
<keyword evidence="3" id="KW-0285">Flavoprotein</keyword>
<protein>
    <submittedName>
        <fullName evidence="8">NAD(P)-binding protein</fullName>
    </submittedName>
</protein>